<organism evidence="1 2">
    <name type="scientific">Geodermatophilus normandii</name>
    <dbReference type="NCBI Taxonomy" id="1137989"/>
    <lineage>
        <taxon>Bacteria</taxon>
        <taxon>Bacillati</taxon>
        <taxon>Actinomycetota</taxon>
        <taxon>Actinomycetes</taxon>
        <taxon>Geodermatophilales</taxon>
        <taxon>Geodermatophilaceae</taxon>
        <taxon>Geodermatophilus</taxon>
    </lineage>
</organism>
<gene>
    <name evidence="1" type="ORF">GCU54_09370</name>
</gene>
<evidence type="ECO:0008006" key="3">
    <source>
        <dbReference type="Google" id="ProtNLM"/>
    </source>
</evidence>
<dbReference type="RefSeq" id="WP_163476383.1">
    <property type="nucleotide sequence ID" value="NZ_JAAGWE010000014.1"/>
</dbReference>
<protein>
    <recommendedName>
        <fullName evidence="3">Ava_C0101 and related proteins</fullName>
    </recommendedName>
</protein>
<evidence type="ECO:0000313" key="1">
    <source>
        <dbReference type="EMBL" id="NEM06223.1"/>
    </source>
</evidence>
<dbReference type="Pfam" id="PF19459">
    <property type="entry name" value="DUF5996"/>
    <property type="match status" value="1"/>
</dbReference>
<sequence length="317" mass="34567">MDAPGPASSPVAGPRPDRWPALPVAGWQDTRDTLHLWTQVVGKVRLALAPPVNHWWQVPLYVTARGLTTSLMPHPGGLGVEVVLDLTGHELLVQTTDGATRRMALERRSVADFHQEFRSCLRALGVDVPISRTPVEVAEAIPFDEDHTHDSYDAEAVHRFWTSLVSGHRVLSEFRSRFRGKASPVHFFWGAFDLATTRFSGRAAAPHPGGVPNCPDWVMTEAYSEEVSSCGYWPGGASEGVFYAYAYPEPPGYRQSAVEPAAAAFDEALGEFVLPYADVRAAADPDAYLLRFLTSTHDAAVATAHWPEPVSASAARV</sequence>
<proteinExistence type="predicted"/>
<accession>A0A6P0GG12</accession>
<comment type="caution">
    <text evidence="1">The sequence shown here is derived from an EMBL/GenBank/DDBJ whole genome shotgun (WGS) entry which is preliminary data.</text>
</comment>
<name>A0A6P0GG12_9ACTN</name>
<dbReference type="InterPro" id="IPR046038">
    <property type="entry name" value="DUF5996"/>
</dbReference>
<dbReference type="Proteomes" id="UP000471126">
    <property type="component" value="Unassembled WGS sequence"/>
</dbReference>
<evidence type="ECO:0000313" key="2">
    <source>
        <dbReference type="Proteomes" id="UP000471126"/>
    </source>
</evidence>
<dbReference type="EMBL" id="JAAGWE010000014">
    <property type="protein sequence ID" value="NEM06223.1"/>
    <property type="molecule type" value="Genomic_DNA"/>
</dbReference>
<dbReference type="AlphaFoldDB" id="A0A6P0GG12"/>
<reference evidence="1 2" key="1">
    <citation type="submission" date="2019-12" db="EMBL/GenBank/DDBJ databases">
        <title>WGS of CPCC 203550 I12A-02606.</title>
        <authorList>
            <person name="Jiang Z."/>
        </authorList>
    </citation>
    <scope>NUCLEOTIDE SEQUENCE [LARGE SCALE GENOMIC DNA]</scope>
    <source>
        <strain evidence="1 2">I12A-02606</strain>
    </source>
</reference>